<name>A0ABR1BYI7_NECAM</name>
<dbReference type="PANTHER" id="PTHR11474:SF50">
    <property type="entry name" value="TYROSINASE COPPER-BINDING DOMAIN-CONTAINING PROTEIN"/>
    <property type="match status" value="1"/>
</dbReference>
<reference evidence="4 5" key="1">
    <citation type="submission" date="2023-08" db="EMBL/GenBank/DDBJ databases">
        <title>A Necator americanus chromosomal reference genome.</title>
        <authorList>
            <person name="Ilik V."/>
            <person name="Petrzelkova K.J."/>
            <person name="Pardy F."/>
            <person name="Fuh T."/>
            <person name="Niatou-Singa F.S."/>
            <person name="Gouil Q."/>
            <person name="Baker L."/>
            <person name="Ritchie M.E."/>
            <person name="Jex A.R."/>
            <person name="Gazzola D."/>
            <person name="Li H."/>
            <person name="Toshio Fujiwara R."/>
            <person name="Zhan B."/>
            <person name="Aroian R.V."/>
            <person name="Pafco B."/>
            <person name="Schwarz E.M."/>
        </authorList>
    </citation>
    <scope>NUCLEOTIDE SEQUENCE [LARGE SCALE GENOMIC DNA]</scope>
    <source>
        <strain evidence="4 5">Aroian</strain>
        <tissue evidence="4">Whole animal</tissue>
    </source>
</reference>
<keyword evidence="2" id="KW-0732">Signal</keyword>
<dbReference type="Pfam" id="PF00264">
    <property type="entry name" value="Tyrosinase"/>
    <property type="match status" value="1"/>
</dbReference>
<dbReference type="InterPro" id="IPR050316">
    <property type="entry name" value="Tyrosinase/Hemocyanin"/>
</dbReference>
<feature type="chain" id="PRO_5047167518" description="Tyrosinase copper-binding domain-containing protein" evidence="2">
    <location>
        <begin position="21"/>
        <end position="379"/>
    </location>
</feature>
<evidence type="ECO:0000256" key="1">
    <source>
        <dbReference type="ARBA" id="ARBA00022723"/>
    </source>
</evidence>
<gene>
    <name evidence="4" type="primary">Necator_chrI.g3064</name>
    <name evidence="4" type="ORF">RB195_006935</name>
</gene>
<evidence type="ECO:0000313" key="4">
    <source>
        <dbReference type="EMBL" id="KAK6730173.1"/>
    </source>
</evidence>
<feature type="domain" description="Tyrosinase copper-binding" evidence="3">
    <location>
        <begin position="161"/>
        <end position="178"/>
    </location>
</feature>
<dbReference type="EMBL" id="JAVFWL010000001">
    <property type="protein sequence ID" value="KAK6730173.1"/>
    <property type="molecule type" value="Genomic_DNA"/>
</dbReference>
<dbReference type="PANTHER" id="PTHR11474">
    <property type="entry name" value="TYROSINASE FAMILY MEMBER"/>
    <property type="match status" value="1"/>
</dbReference>
<evidence type="ECO:0000256" key="2">
    <source>
        <dbReference type="SAM" id="SignalP"/>
    </source>
</evidence>
<keyword evidence="1" id="KW-0479">Metal-binding</keyword>
<feature type="signal peptide" evidence="2">
    <location>
        <begin position="1"/>
        <end position="20"/>
    </location>
</feature>
<dbReference type="Proteomes" id="UP001303046">
    <property type="component" value="Unassembled WGS sequence"/>
</dbReference>
<accession>A0ABR1BYI7</accession>
<protein>
    <recommendedName>
        <fullName evidence="3">Tyrosinase copper-binding domain-containing protein</fullName>
    </recommendedName>
</protein>
<organism evidence="4 5">
    <name type="scientific">Necator americanus</name>
    <name type="common">Human hookworm</name>
    <dbReference type="NCBI Taxonomy" id="51031"/>
    <lineage>
        <taxon>Eukaryota</taxon>
        <taxon>Metazoa</taxon>
        <taxon>Ecdysozoa</taxon>
        <taxon>Nematoda</taxon>
        <taxon>Chromadorea</taxon>
        <taxon>Rhabditida</taxon>
        <taxon>Rhabditina</taxon>
        <taxon>Rhabditomorpha</taxon>
        <taxon>Strongyloidea</taxon>
        <taxon>Ancylostomatidae</taxon>
        <taxon>Bunostominae</taxon>
        <taxon>Necator</taxon>
    </lineage>
</organism>
<proteinExistence type="predicted"/>
<dbReference type="PROSITE" id="PS00497">
    <property type="entry name" value="TYROSINASE_1"/>
    <property type="match status" value="1"/>
</dbReference>
<sequence>MTERPAVVLALFLCIQTSCAFVTETTFMIGHKKYVERFEQPWFRVPHSDHKKVDAANVESSSFGKHSIPDGDVFIAPDWTPYEEKYLPCLDRKCICPYFNGTIRENDCVLKNGKLLKRAIRQEIRTLDDVVRKQFEDTVNWMKRIGLYNRIARVHKYAGVHSGPAFTLWHREFLKRFELVIRRHLVDPNMGVPYWDSTLDSELPNPLDSIIFTNIFFGETDENGFVVSGPYVNWTTMEGRPQIFRRVGENPAGELLSNGRVDWIVNNPDINMVLGITMPLTPMTNREALSNGYTDEMYEYAPRPNCSRTNPDCHSKYLFCHIPKEEDARCMSKVRIGGNCAGFENTEICYNSRCVKGLCQQKNKKSDTPKDVDMAGLFM</sequence>
<dbReference type="InterPro" id="IPR002227">
    <property type="entry name" value="Tyrosinase_Cu-bd"/>
</dbReference>
<dbReference type="SUPFAM" id="SSF48056">
    <property type="entry name" value="Di-copper centre-containing domain"/>
    <property type="match status" value="1"/>
</dbReference>
<evidence type="ECO:0000313" key="5">
    <source>
        <dbReference type="Proteomes" id="UP001303046"/>
    </source>
</evidence>
<dbReference type="InterPro" id="IPR008922">
    <property type="entry name" value="Di-copper_centre_dom_sf"/>
</dbReference>
<comment type="caution">
    <text evidence="4">The sequence shown here is derived from an EMBL/GenBank/DDBJ whole genome shotgun (WGS) entry which is preliminary data.</text>
</comment>
<dbReference type="Gene3D" id="1.10.1280.10">
    <property type="entry name" value="Di-copper center containing domain from catechol oxidase"/>
    <property type="match status" value="1"/>
</dbReference>
<keyword evidence="5" id="KW-1185">Reference proteome</keyword>
<evidence type="ECO:0000259" key="3">
    <source>
        <dbReference type="PROSITE" id="PS00497"/>
    </source>
</evidence>